<dbReference type="Proteomes" id="UP000004664">
    <property type="component" value="Unassembled WGS sequence"/>
</dbReference>
<dbReference type="Gene3D" id="2.60.120.790">
    <property type="match status" value="1"/>
</dbReference>
<accession>G3IQH4</accession>
<evidence type="ECO:0000313" key="2">
    <source>
        <dbReference type="EMBL" id="EGW22060.1"/>
    </source>
</evidence>
<dbReference type="InterPro" id="IPR041008">
    <property type="entry name" value="DUF5625"/>
</dbReference>
<sequence>MATLTVKAVRQYFYRALQRAAHKRTFMLSGLLMCLTGCTFFDNTIIKMPIALHQAGSVAEADFEIAQDDRVTLQLRFFVNDQPDDRKRLLAFLGGFGETKTSIPIKVRITKHISPKEDLAILEKTYPATKLAGYGAKELNRLIDDLTIKSGKYRIRLETIEEFPELSNTKVEFGMYYIRPPIM</sequence>
<dbReference type="AlphaFoldDB" id="G3IQH4"/>
<gene>
    <name evidence="2" type="ORF">Mettu_0858</name>
</gene>
<feature type="domain" description="DUF5625" evidence="1">
    <location>
        <begin position="47"/>
        <end position="177"/>
    </location>
</feature>
<organism evidence="2 3">
    <name type="scientific">Methylobacter tundripaludum (strain ATCC BAA-1195 / DSM 17260 / SV96)</name>
    <dbReference type="NCBI Taxonomy" id="697282"/>
    <lineage>
        <taxon>Bacteria</taxon>
        <taxon>Pseudomonadati</taxon>
        <taxon>Pseudomonadota</taxon>
        <taxon>Gammaproteobacteria</taxon>
        <taxon>Methylococcales</taxon>
        <taxon>Methylococcaceae</taxon>
        <taxon>Methylobacter</taxon>
    </lineage>
</organism>
<dbReference type="HOGENOM" id="CLU_1480423_0_0_6"/>
<evidence type="ECO:0000313" key="3">
    <source>
        <dbReference type="Proteomes" id="UP000004664"/>
    </source>
</evidence>
<name>G3IQH4_METTV</name>
<keyword evidence="3" id="KW-1185">Reference proteome</keyword>
<reference evidence="2 3" key="1">
    <citation type="submission" date="2011-06" db="EMBL/GenBank/DDBJ databases">
        <title>Genomic sequence of Methylobacter tundripaludum SV96.</title>
        <authorList>
            <consortium name="US DOE Joint Genome Institute"/>
            <person name="Lucas S."/>
            <person name="Han J."/>
            <person name="Lapidus A."/>
            <person name="Cheng J.-F."/>
            <person name="Goodwin L."/>
            <person name="Pitluck S."/>
            <person name="Held B."/>
            <person name="Detter J.C."/>
            <person name="Han C."/>
            <person name="Tapia R."/>
            <person name="Land M."/>
            <person name="Hauser L."/>
            <person name="Kyrpides N."/>
            <person name="Ivanova N."/>
            <person name="Ovchinnikova G."/>
            <person name="Pagani I."/>
            <person name="Klotz M.G."/>
            <person name="Dispirito A.A."/>
            <person name="Murrell J.C."/>
            <person name="Dunfield P."/>
            <person name="Kalyuzhnaya M.G."/>
            <person name="Svenning M."/>
            <person name="Trotsenko Y.A."/>
            <person name="Stein L.Y."/>
            <person name="Woyke T."/>
        </authorList>
    </citation>
    <scope>NUCLEOTIDE SEQUENCE [LARGE SCALE GENOMIC DNA]</scope>
    <source>
        <strain evidence="3">ATCC BAA-1195 / DSM 17260 / SV96</strain>
    </source>
</reference>
<dbReference type="STRING" id="697282.Mettu_0858"/>
<dbReference type="OrthoDB" id="7095513at2"/>
<evidence type="ECO:0000259" key="1">
    <source>
        <dbReference type="Pfam" id="PF18539"/>
    </source>
</evidence>
<proteinExistence type="predicted"/>
<dbReference type="EMBL" id="JH109152">
    <property type="protein sequence ID" value="EGW22060.1"/>
    <property type="molecule type" value="Genomic_DNA"/>
</dbReference>
<dbReference type="RefSeq" id="WP_006890035.1">
    <property type="nucleotide sequence ID" value="NZ_JH109152.1"/>
</dbReference>
<dbReference type="Pfam" id="PF18539">
    <property type="entry name" value="DUF5625"/>
    <property type="match status" value="1"/>
</dbReference>
<dbReference type="eggNOG" id="ENOG50344BU">
    <property type="taxonomic scope" value="Bacteria"/>
</dbReference>
<protein>
    <recommendedName>
        <fullName evidence="1">DUF5625 domain-containing protein</fullName>
    </recommendedName>
</protein>